<feature type="compositionally biased region" description="Basic and acidic residues" evidence="1">
    <location>
        <begin position="11"/>
        <end position="20"/>
    </location>
</feature>
<organism evidence="3 4">
    <name type="scientific">Streptomyces glebosus</name>
    <dbReference type="NCBI Taxonomy" id="249580"/>
    <lineage>
        <taxon>Bacteria</taxon>
        <taxon>Bacillati</taxon>
        <taxon>Actinomycetota</taxon>
        <taxon>Actinomycetes</taxon>
        <taxon>Kitasatosporales</taxon>
        <taxon>Streptomycetaceae</taxon>
        <taxon>Streptomyces</taxon>
    </lineage>
</organism>
<sequence length="184" mass="19406">MASTSSPSGPEDPRPSADEAARALADISRHRDRTHRSATHSRWVYVLFGVVLFAFFAAPDFLGAAADGWSSEAFGALSVGYVVLLNTRGGSALLGQPVRPRRQEISGRFRASALLILLAVVLAGFAVPLLAPDWHLGVPYWRTAVGALGGVALALFGPRWQRALLSVAVRGGGHVGKSALDGPR</sequence>
<keyword evidence="2" id="KW-1133">Transmembrane helix</keyword>
<gene>
    <name evidence="3" type="ORF">Sgleb_39920</name>
</gene>
<evidence type="ECO:0000256" key="1">
    <source>
        <dbReference type="SAM" id="MobiDB-lite"/>
    </source>
</evidence>
<comment type="caution">
    <text evidence="3">The sequence shown here is derived from an EMBL/GenBank/DDBJ whole genome shotgun (WGS) entry which is preliminary data.</text>
</comment>
<dbReference type="EMBL" id="BLIO01000001">
    <property type="protein sequence ID" value="GFE15945.1"/>
    <property type="molecule type" value="Genomic_DNA"/>
</dbReference>
<feature type="transmembrane region" description="Helical" evidence="2">
    <location>
        <begin position="107"/>
        <end position="127"/>
    </location>
</feature>
<keyword evidence="4" id="KW-1185">Reference proteome</keyword>
<evidence type="ECO:0000313" key="4">
    <source>
        <dbReference type="Proteomes" id="UP000430079"/>
    </source>
</evidence>
<feature type="transmembrane region" description="Helical" evidence="2">
    <location>
        <begin position="43"/>
        <end position="62"/>
    </location>
</feature>
<evidence type="ECO:0000313" key="3">
    <source>
        <dbReference type="EMBL" id="GFE15945.1"/>
    </source>
</evidence>
<keyword evidence="2" id="KW-0812">Transmembrane</keyword>
<name>A0A640T2U8_9ACTN</name>
<dbReference type="Proteomes" id="UP000430079">
    <property type="component" value="Unassembled WGS sequence"/>
</dbReference>
<feature type="transmembrane region" description="Helical" evidence="2">
    <location>
        <begin position="74"/>
        <end position="95"/>
    </location>
</feature>
<reference evidence="3 4" key="1">
    <citation type="submission" date="2019-12" db="EMBL/GenBank/DDBJ databases">
        <title>Whole genome shotgun sequence of Streptomyces hygroscopicus subsp. glebosus NBRC 13786.</title>
        <authorList>
            <person name="Ichikawa N."/>
            <person name="Kimura A."/>
            <person name="Kitahashi Y."/>
            <person name="Komaki H."/>
            <person name="Tamura T."/>
        </authorList>
    </citation>
    <scope>NUCLEOTIDE SEQUENCE [LARGE SCALE GENOMIC DNA]</scope>
    <source>
        <strain evidence="3 4">NBRC 13786</strain>
    </source>
</reference>
<dbReference type="AlphaFoldDB" id="A0A640T2U8"/>
<dbReference type="RefSeq" id="WP_190146115.1">
    <property type="nucleotide sequence ID" value="NZ_BLIO01000001.1"/>
</dbReference>
<feature type="region of interest" description="Disordered" evidence="1">
    <location>
        <begin position="1"/>
        <end position="20"/>
    </location>
</feature>
<proteinExistence type="predicted"/>
<accession>A0A640T2U8</accession>
<protein>
    <submittedName>
        <fullName evidence="3">Uncharacterized protein</fullName>
    </submittedName>
</protein>
<keyword evidence="2" id="KW-0472">Membrane</keyword>
<evidence type="ECO:0000256" key="2">
    <source>
        <dbReference type="SAM" id="Phobius"/>
    </source>
</evidence>
<feature type="transmembrane region" description="Helical" evidence="2">
    <location>
        <begin position="139"/>
        <end position="156"/>
    </location>
</feature>